<dbReference type="PANTHER" id="PTHR42718">
    <property type="entry name" value="MAJOR FACILITATOR SUPERFAMILY MULTIDRUG TRANSPORTER MFSC"/>
    <property type="match status" value="1"/>
</dbReference>
<evidence type="ECO:0000256" key="2">
    <source>
        <dbReference type="ARBA" id="ARBA00022692"/>
    </source>
</evidence>
<feature type="transmembrane region" description="Helical" evidence="5">
    <location>
        <begin position="46"/>
        <end position="71"/>
    </location>
</feature>
<accession>W2S1F0</accession>
<feature type="transmembrane region" description="Helical" evidence="5">
    <location>
        <begin position="83"/>
        <end position="106"/>
    </location>
</feature>
<dbReference type="eggNOG" id="KOG0254">
    <property type="taxonomic scope" value="Eukaryota"/>
</dbReference>
<name>W2S1F0_CYPE1</name>
<dbReference type="SUPFAM" id="SSF103473">
    <property type="entry name" value="MFS general substrate transporter"/>
    <property type="match status" value="1"/>
</dbReference>
<dbReference type="VEuPathDB" id="FungiDB:HMPREF1541_01549"/>
<dbReference type="AlphaFoldDB" id="W2S1F0"/>
<dbReference type="GeneID" id="19968888"/>
<feature type="transmembrane region" description="Helical" evidence="5">
    <location>
        <begin position="353"/>
        <end position="374"/>
    </location>
</feature>
<dbReference type="InterPro" id="IPR020846">
    <property type="entry name" value="MFS_dom"/>
</dbReference>
<dbReference type="PROSITE" id="PS50850">
    <property type="entry name" value="MFS"/>
    <property type="match status" value="1"/>
</dbReference>
<dbReference type="EMBL" id="KB822718">
    <property type="protein sequence ID" value="ETN42395.1"/>
    <property type="molecule type" value="Genomic_DNA"/>
</dbReference>
<dbReference type="GO" id="GO:0016020">
    <property type="term" value="C:membrane"/>
    <property type="evidence" value="ECO:0007669"/>
    <property type="project" value="UniProtKB-SubCell"/>
</dbReference>
<evidence type="ECO:0000256" key="3">
    <source>
        <dbReference type="ARBA" id="ARBA00022989"/>
    </source>
</evidence>
<evidence type="ECO:0000313" key="8">
    <source>
        <dbReference type="Proteomes" id="UP000030752"/>
    </source>
</evidence>
<dbReference type="InterPro" id="IPR036259">
    <property type="entry name" value="MFS_trans_sf"/>
</dbReference>
<proteinExistence type="predicted"/>
<feature type="transmembrane region" description="Helical" evidence="5">
    <location>
        <begin position="139"/>
        <end position="160"/>
    </location>
</feature>
<dbReference type="Pfam" id="PF07690">
    <property type="entry name" value="MFS_1"/>
    <property type="match status" value="1"/>
</dbReference>
<dbReference type="Proteomes" id="UP000030752">
    <property type="component" value="Unassembled WGS sequence"/>
</dbReference>
<gene>
    <name evidence="7" type="ORF">HMPREF1541_01549</name>
</gene>
<reference evidence="7 8" key="1">
    <citation type="submission" date="2013-03" db="EMBL/GenBank/DDBJ databases">
        <title>The Genome Sequence of Phialophora europaea CBS 101466.</title>
        <authorList>
            <consortium name="The Broad Institute Genomics Platform"/>
            <person name="Cuomo C."/>
            <person name="de Hoog S."/>
            <person name="Gorbushina A."/>
            <person name="Walker B."/>
            <person name="Young S.K."/>
            <person name="Zeng Q."/>
            <person name="Gargeya S."/>
            <person name="Fitzgerald M."/>
            <person name="Haas B."/>
            <person name="Abouelleil A."/>
            <person name="Allen A.W."/>
            <person name="Alvarado L."/>
            <person name="Arachchi H.M."/>
            <person name="Berlin A.M."/>
            <person name="Chapman S.B."/>
            <person name="Gainer-Dewar J."/>
            <person name="Goldberg J."/>
            <person name="Griggs A."/>
            <person name="Gujja S."/>
            <person name="Hansen M."/>
            <person name="Howarth C."/>
            <person name="Imamovic A."/>
            <person name="Ireland A."/>
            <person name="Larimer J."/>
            <person name="McCowan C."/>
            <person name="Murphy C."/>
            <person name="Pearson M."/>
            <person name="Poon T.W."/>
            <person name="Priest M."/>
            <person name="Roberts A."/>
            <person name="Saif S."/>
            <person name="Shea T."/>
            <person name="Sisk P."/>
            <person name="Sykes S."/>
            <person name="Wortman J."/>
            <person name="Nusbaum C."/>
            <person name="Birren B."/>
        </authorList>
    </citation>
    <scope>NUCLEOTIDE SEQUENCE [LARGE SCALE GENOMIC DNA]</scope>
    <source>
        <strain evidence="7 8">CBS 101466</strain>
    </source>
</reference>
<feature type="domain" description="Major facilitator superfamily (MFS) profile" evidence="6">
    <location>
        <begin position="48"/>
        <end position="516"/>
    </location>
</feature>
<feature type="transmembrane region" description="Helical" evidence="5">
    <location>
        <begin position="172"/>
        <end position="192"/>
    </location>
</feature>
<feature type="transmembrane region" description="Helical" evidence="5">
    <location>
        <begin position="112"/>
        <end position="132"/>
    </location>
</feature>
<dbReference type="PANTHER" id="PTHR42718:SF27">
    <property type="entry name" value="TRANSPORTER, PUTATIVE-RELATED"/>
    <property type="match status" value="1"/>
</dbReference>
<evidence type="ECO:0000256" key="1">
    <source>
        <dbReference type="ARBA" id="ARBA00004141"/>
    </source>
</evidence>
<dbReference type="InterPro" id="IPR011701">
    <property type="entry name" value="MFS"/>
</dbReference>
<dbReference type="GO" id="GO:0022857">
    <property type="term" value="F:transmembrane transporter activity"/>
    <property type="evidence" value="ECO:0007669"/>
    <property type="project" value="InterPro"/>
</dbReference>
<dbReference type="InParanoid" id="W2S1F0"/>
<keyword evidence="8" id="KW-1185">Reference proteome</keyword>
<feature type="transmembrane region" description="Helical" evidence="5">
    <location>
        <begin position="244"/>
        <end position="268"/>
    </location>
</feature>
<dbReference type="Gene3D" id="1.20.1250.20">
    <property type="entry name" value="MFS general substrate transporter like domains"/>
    <property type="match status" value="2"/>
</dbReference>
<dbReference type="OrthoDB" id="2130629at2759"/>
<keyword evidence="2 5" id="KW-0812">Transmembrane</keyword>
<feature type="transmembrane region" description="Helical" evidence="5">
    <location>
        <begin position="315"/>
        <end position="341"/>
    </location>
</feature>
<feature type="transmembrane region" description="Helical" evidence="5">
    <location>
        <begin position="406"/>
        <end position="427"/>
    </location>
</feature>
<feature type="transmembrane region" description="Helical" evidence="5">
    <location>
        <begin position="492"/>
        <end position="511"/>
    </location>
</feature>
<dbReference type="HOGENOM" id="CLU_000960_27_5_1"/>
<organism evidence="7 8">
    <name type="scientific">Cyphellophora europaea (strain CBS 101466)</name>
    <name type="common">Phialophora europaea</name>
    <dbReference type="NCBI Taxonomy" id="1220924"/>
    <lineage>
        <taxon>Eukaryota</taxon>
        <taxon>Fungi</taxon>
        <taxon>Dikarya</taxon>
        <taxon>Ascomycota</taxon>
        <taxon>Pezizomycotina</taxon>
        <taxon>Eurotiomycetes</taxon>
        <taxon>Chaetothyriomycetidae</taxon>
        <taxon>Chaetothyriales</taxon>
        <taxon>Cyphellophoraceae</taxon>
        <taxon>Cyphellophora</taxon>
    </lineage>
</organism>
<dbReference type="STRING" id="1220924.W2S1F0"/>
<evidence type="ECO:0000256" key="4">
    <source>
        <dbReference type="ARBA" id="ARBA00023136"/>
    </source>
</evidence>
<evidence type="ECO:0000313" key="7">
    <source>
        <dbReference type="EMBL" id="ETN42395.1"/>
    </source>
</evidence>
<protein>
    <recommendedName>
        <fullName evidence="6">Major facilitator superfamily (MFS) profile domain-containing protein</fullName>
    </recommendedName>
</protein>
<keyword evidence="4 5" id="KW-0472">Membrane</keyword>
<evidence type="ECO:0000259" key="6">
    <source>
        <dbReference type="PROSITE" id="PS50850"/>
    </source>
</evidence>
<evidence type="ECO:0000256" key="5">
    <source>
        <dbReference type="SAM" id="Phobius"/>
    </source>
</evidence>
<sequence>MSQTQTVVELTTNPPAFKTDAPTPAPAVLASDHEPTPVSLSKGPTAAIFFSIGGVTLISSMLAGVVTVALPHMVTALKIPPSLLLWPASIYALTCGCSLILSGAIADIVGSRFMYILGTGLQSVFTLACGLARTSTQLIVFRGLAGIAIAFCLPSAVSLVTSYFPHGPRRNMAFATMGGGQPLGFAIGLVMGGVLSDSPASWRGAFYIGAGINTLVLIVTFFGLPKLAPGRGVEWAKLWTDLDWTGALLLSASLGMLSYVFAAITGAVSTIRQPATIVLLTLAVLLIPVFAFWVHRQEKLGRPAIIPNSIWRNRVFTSICFDVFLLWGAFNSMEVLLTFFFQDVQLLSATQSSIRFLPLPVTGLVVNIFIGAVIHRLRANWAIVLSTLISCISPILTAVMTPTDTYWEYVFPAITLSAIGCDVLFTASNLVITNAFPDNTQALAGGVFNTVAQIGKSVGLAISAIIANRISEAREDSGKPHTLVLLEGYRGAWWFCLASTAAVVLISIAGLRNIGKLGVKRD</sequence>
<dbReference type="RefSeq" id="XP_008714131.1">
    <property type="nucleotide sequence ID" value="XM_008715909.1"/>
</dbReference>
<feature type="transmembrane region" description="Helical" evidence="5">
    <location>
        <begin position="204"/>
        <end position="224"/>
    </location>
</feature>
<keyword evidence="3 5" id="KW-1133">Transmembrane helix</keyword>
<comment type="subcellular location">
    <subcellularLocation>
        <location evidence="1">Membrane</location>
        <topology evidence="1">Multi-pass membrane protein</topology>
    </subcellularLocation>
</comment>
<feature type="transmembrane region" description="Helical" evidence="5">
    <location>
        <begin position="380"/>
        <end position="399"/>
    </location>
</feature>
<feature type="transmembrane region" description="Helical" evidence="5">
    <location>
        <begin position="275"/>
        <end position="295"/>
    </location>
</feature>